<feature type="region of interest" description="Disordered" evidence="4">
    <location>
        <begin position="233"/>
        <end position="318"/>
    </location>
</feature>
<evidence type="ECO:0000256" key="2">
    <source>
        <dbReference type="ARBA" id="ARBA00007331"/>
    </source>
</evidence>
<evidence type="ECO:0000313" key="5">
    <source>
        <dbReference type="EMBL" id="EFR02012.1"/>
    </source>
</evidence>
<reference evidence="6" key="1">
    <citation type="journal article" date="2012" name="MBio">
        <title>Comparative genome analysis of Trichophyton rubrum and related dermatophytes reveals candidate genes involved in infection.</title>
        <authorList>
            <person name="Martinez D.A."/>
            <person name="Oliver B.G."/>
            <person name="Graeser Y."/>
            <person name="Goldberg J.M."/>
            <person name="Li W."/>
            <person name="Martinez-Rossi N.M."/>
            <person name="Monod M."/>
            <person name="Shelest E."/>
            <person name="Barton R.C."/>
            <person name="Birch E."/>
            <person name="Brakhage A.A."/>
            <person name="Chen Z."/>
            <person name="Gurr S.J."/>
            <person name="Heiman D."/>
            <person name="Heitman J."/>
            <person name="Kosti I."/>
            <person name="Rossi A."/>
            <person name="Saif S."/>
            <person name="Samalova M."/>
            <person name="Saunders C.W."/>
            <person name="Shea T."/>
            <person name="Summerbell R.C."/>
            <person name="Xu J."/>
            <person name="Young S."/>
            <person name="Zeng Q."/>
            <person name="Birren B.W."/>
            <person name="Cuomo C.A."/>
            <person name="White T.C."/>
        </authorList>
    </citation>
    <scope>NUCLEOTIDE SEQUENCE [LARGE SCALE GENOMIC DNA]</scope>
    <source>
        <strain evidence="6">ATCC MYA-4604 / CBS 118893</strain>
    </source>
</reference>
<accession>E4UY19</accession>
<keyword evidence="6" id="KW-1185">Reference proteome</keyword>
<dbReference type="FunCoup" id="E4UY19">
    <property type="interactions" value="642"/>
</dbReference>
<feature type="compositionally biased region" description="Basic residues" evidence="4">
    <location>
        <begin position="295"/>
        <end position="304"/>
    </location>
</feature>
<dbReference type="Gene3D" id="3.20.20.140">
    <property type="entry name" value="Metal-dependent hydrolases"/>
    <property type="match status" value="1"/>
</dbReference>
<protein>
    <submittedName>
        <fullName evidence="5">Ribonuclease P protein subunit p30</fullName>
    </submittedName>
</protein>
<dbReference type="VEuPathDB" id="FungiDB:MGYG_05015"/>
<proteinExistence type="inferred from homology"/>
<feature type="compositionally biased region" description="Polar residues" evidence="4">
    <location>
        <begin position="306"/>
        <end position="318"/>
    </location>
</feature>
<dbReference type="FunFam" id="3.20.20.140:FF:000053">
    <property type="entry name" value="Ribonuclease P complex subunit Pop2"/>
    <property type="match status" value="1"/>
</dbReference>
<dbReference type="HOGENOM" id="CLU_048451_1_0_1"/>
<dbReference type="GO" id="GO:0005655">
    <property type="term" value="C:nucleolar ribonuclease P complex"/>
    <property type="evidence" value="ECO:0007669"/>
    <property type="project" value="TreeGrafter"/>
</dbReference>
<dbReference type="GO" id="GO:0008033">
    <property type="term" value="P:tRNA processing"/>
    <property type="evidence" value="ECO:0007669"/>
    <property type="project" value="UniProtKB-KW"/>
</dbReference>
<evidence type="ECO:0000256" key="1">
    <source>
        <dbReference type="ARBA" id="ARBA00004123"/>
    </source>
</evidence>
<dbReference type="RefSeq" id="XP_003172423.1">
    <property type="nucleotide sequence ID" value="XM_003172375.1"/>
</dbReference>
<gene>
    <name evidence="5" type="ORF">MGYG_05015</name>
</gene>
<name>E4UY19_ARTGP</name>
<dbReference type="Pfam" id="PF01876">
    <property type="entry name" value="RNase_P_p30"/>
    <property type="match status" value="1"/>
</dbReference>
<dbReference type="eggNOG" id="KOG2363">
    <property type="taxonomic scope" value="Eukaryota"/>
</dbReference>
<dbReference type="GO" id="GO:0003723">
    <property type="term" value="F:RNA binding"/>
    <property type="evidence" value="ECO:0007669"/>
    <property type="project" value="TreeGrafter"/>
</dbReference>
<organism evidence="6">
    <name type="scientific">Arthroderma gypseum (strain ATCC MYA-4604 / CBS 118893)</name>
    <name type="common">Microsporum gypseum</name>
    <dbReference type="NCBI Taxonomy" id="535722"/>
    <lineage>
        <taxon>Eukaryota</taxon>
        <taxon>Fungi</taxon>
        <taxon>Dikarya</taxon>
        <taxon>Ascomycota</taxon>
        <taxon>Pezizomycotina</taxon>
        <taxon>Eurotiomycetes</taxon>
        <taxon>Eurotiomycetidae</taxon>
        <taxon>Onygenales</taxon>
        <taxon>Arthrodermataceae</taxon>
        <taxon>Nannizzia</taxon>
    </lineage>
</organism>
<dbReference type="OMA" id="CYGPGIT"/>
<dbReference type="EMBL" id="DS989825">
    <property type="protein sequence ID" value="EFR02012.1"/>
    <property type="molecule type" value="Genomic_DNA"/>
</dbReference>
<dbReference type="STRING" id="535722.E4UY19"/>
<dbReference type="SUPFAM" id="SSF89550">
    <property type="entry name" value="PHP domain-like"/>
    <property type="match status" value="1"/>
</dbReference>
<dbReference type="PANTHER" id="PTHR13031:SF0">
    <property type="entry name" value="RIBONUCLEASE P PROTEIN SUBUNIT P30"/>
    <property type="match status" value="1"/>
</dbReference>
<dbReference type="InParanoid" id="E4UY19"/>
<evidence type="ECO:0000313" key="6">
    <source>
        <dbReference type="Proteomes" id="UP000002669"/>
    </source>
</evidence>
<evidence type="ECO:0000256" key="4">
    <source>
        <dbReference type="SAM" id="MobiDB-lite"/>
    </source>
</evidence>
<evidence type="ECO:0000256" key="3">
    <source>
        <dbReference type="ARBA" id="ARBA00022694"/>
    </source>
</evidence>
<sequence length="318" mass="33894">MTFYDLNIPYNEPNEPGIANTLRFLSELGYTTVALSQSITGKLPATISPLPLPSNVPTSLTILTRLNITLSDATQNQRLATLAQSYSLVAIRPVNEKALSQACNSLDCDIISLDLSTRLPYHFKFKTLSAAVSRGVRLEICYGPGVTGSGMEARRNLISNAASLIRAARGRGIIISSEAKQALSVRAPWDIVNLACVWGMKPERAKEAVSEEARKVVDMALVKRTSFRGTVDVVYGGEGDDAGTKKVEPANKPGKKPVTASLSASDGSGMKRKASSGGLDGQNTPSDEPQLSKREMKRRAKKARLTSVNSSGGSPAAS</sequence>
<comment type="similarity">
    <text evidence="2">Belongs to the eukaryotic/archaeal RNase P protein component 3 family.</text>
</comment>
<comment type="subcellular location">
    <subcellularLocation>
        <location evidence="1">Nucleus</location>
    </subcellularLocation>
</comment>
<dbReference type="PANTHER" id="PTHR13031">
    <property type="entry name" value="RIBONUCLEASE P SUBUNIT P30"/>
    <property type="match status" value="1"/>
</dbReference>
<dbReference type="AlphaFoldDB" id="E4UY19"/>
<dbReference type="InterPro" id="IPR002738">
    <property type="entry name" value="RNase_P_p30"/>
</dbReference>
<dbReference type="OrthoDB" id="17948at2759"/>
<dbReference type="InterPro" id="IPR016195">
    <property type="entry name" value="Pol/histidinol_Pase-like"/>
</dbReference>
<keyword evidence="3" id="KW-0819">tRNA processing</keyword>
<dbReference type="GeneID" id="10027693"/>
<dbReference type="Proteomes" id="UP000002669">
    <property type="component" value="Unassembled WGS sequence"/>
</dbReference>